<sequence>MAGQLSIIVPVYAAEVFLLDRIESLIKQTVTDFEIILVDDGSPDKSGFICDEYAVRYSMLTVNILVSK</sequence>
<reference evidence="4 5" key="1">
    <citation type="submission" date="2020-03" db="EMBL/GenBank/DDBJ databases">
        <title>Genomic analysis of Bacteroides faecium CBA7301.</title>
        <authorList>
            <person name="Kim J."/>
            <person name="Roh S.W."/>
        </authorList>
    </citation>
    <scope>NUCLEOTIDE SEQUENCE [LARGE SCALE GENOMIC DNA]</scope>
    <source>
        <strain evidence="4 5">CBA7301</strain>
    </source>
</reference>
<keyword evidence="2 4" id="KW-0808">Transferase</keyword>
<accession>A0A6H0KQD9</accession>
<dbReference type="Gene3D" id="3.90.550.10">
    <property type="entry name" value="Spore Coat Polysaccharide Biosynthesis Protein SpsA, Chain A"/>
    <property type="match status" value="1"/>
</dbReference>
<dbReference type="PANTHER" id="PTHR22916">
    <property type="entry name" value="GLYCOSYLTRANSFERASE"/>
    <property type="match status" value="1"/>
</dbReference>
<dbReference type="AlphaFoldDB" id="A0A6H0KQD9"/>
<keyword evidence="5" id="KW-1185">Reference proteome</keyword>
<dbReference type="CDD" id="cd00761">
    <property type="entry name" value="Glyco_tranf_GTA_type"/>
    <property type="match status" value="1"/>
</dbReference>
<organism evidence="4 5">
    <name type="scientific">Bacteroides faecium</name>
    <dbReference type="NCBI Taxonomy" id="2715212"/>
    <lineage>
        <taxon>Bacteria</taxon>
        <taxon>Pseudomonadati</taxon>
        <taxon>Bacteroidota</taxon>
        <taxon>Bacteroidia</taxon>
        <taxon>Bacteroidales</taxon>
        <taxon>Bacteroidaceae</taxon>
        <taxon>Bacteroides</taxon>
    </lineage>
</organism>
<proteinExistence type="predicted"/>
<dbReference type="RefSeq" id="WP_167964244.1">
    <property type="nucleotide sequence ID" value="NZ_CP050831.1"/>
</dbReference>
<dbReference type="EMBL" id="CP050831">
    <property type="protein sequence ID" value="QIU95505.1"/>
    <property type="molecule type" value="Genomic_DNA"/>
</dbReference>
<feature type="domain" description="Glycosyltransferase 2-like" evidence="3">
    <location>
        <begin position="6"/>
        <end position="57"/>
    </location>
</feature>
<dbReference type="PANTHER" id="PTHR22916:SF51">
    <property type="entry name" value="GLYCOSYLTRANSFERASE EPSH-RELATED"/>
    <property type="match status" value="1"/>
</dbReference>
<protein>
    <submittedName>
        <fullName evidence="4">Glycosyltransferase</fullName>
    </submittedName>
</protein>
<evidence type="ECO:0000313" key="5">
    <source>
        <dbReference type="Proteomes" id="UP000501780"/>
    </source>
</evidence>
<keyword evidence="1" id="KW-0328">Glycosyltransferase</keyword>
<gene>
    <name evidence="4" type="ORF">BacF7301_15690</name>
</gene>
<dbReference type="KEGG" id="bfc:BacF7301_15690"/>
<dbReference type="Pfam" id="PF00535">
    <property type="entry name" value="Glycos_transf_2"/>
    <property type="match status" value="1"/>
</dbReference>
<evidence type="ECO:0000259" key="3">
    <source>
        <dbReference type="Pfam" id="PF00535"/>
    </source>
</evidence>
<evidence type="ECO:0000313" key="4">
    <source>
        <dbReference type="EMBL" id="QIU95505.1"/>
    </source>
</evidence>
<dbReference type="Proteomes" id="UP000501780">
    <property type="component" value="Chromosome"/>
</dbReference>
<dbReference type="InterPro" id="IPR001173">
    <property type="entry name" value="Glyco_trans_2-like"/>
</dbReference>
<evidence type="ECO:0000256" key="2">
    <source>
        <dbReference type="ARBA" id="ARBA00022679"/>
    </source>
</evidence>
<dbReference type="GO" id="GO:0016758">
    <property type="term" value="F:hexosyltransferase activity"/>
    <property type="evidence" value="ECO:0007669"/>
    <property type="project" value="UniProtKB-ARBA"/>
</dbReference>
<name>A0A6H0KQD9_9BACE</name>
<evidence type="ECO:0000256" key="1">
    <source>
        <dbReference type="ARBA" id="ARBA00022676"/>
    </source>
</evidence>
<dbReference type="InterPro" id="IPR029044">
    <property type="entry name" value="Nucleotide-diphossugar_trans"/>
</dbReference>
<dbReference type="SUPFAM" id="SSF53448">
    <property type="entry name" value="Nucleotide-diphospho-sugar transferases"/>
    <property type="match status" value="1"/>
</dbReference>